<dbReference type="Gene3D" id="3.40.50.620">
    <property type="entry name" value="HUPs"/>
    <property type="match status" value="1"/>
</dbReference>
<dbReference type="PANTHER" id="PTHR21294:SF17">
    <property type="entry name" value="PROTEIN FIXA"/>
    <property type="match status" value="1"/>
</dbReference>
<dbReference type="InterPro" id="IPR014729">
    <property type="entry name" value="Rossmann-like_a/b/a_fold"/>
</dbReference>
<dbReference type="InterPro" id="IPR012255">
    <property type="entry name" value="ETF_b"/>
</dbReference>
<feature type="domain" description="Electron transfer flavoprotein alpha/beta-subunit N-terminal" evidence="2">
    <location>
        <begin position="37"/>
        <end position="230"/>
    </location>
</feature>
<dbReference type="SUPFAM" id="SSF52402">
    <property type="entry name" value="Adenine nucleotide alpha hydrolases-like"/>
    <property type="match status" value="1"/>
</dbReference>
<gene>
    <name evidence="3" type="ORF">HMPREF3229_01726</name>
</gene>
<dbReference type="GO" id="GO:0009055">
    <property type="term" value="F:electron transfer activity"/>
    <property type="evidence" value="ECO:0007669"/>
    <property type="project" value="InterPro"/>
</dbReference>
<dbReference type="CDD" id="cd01714">
    <property type="entry name" value="ETF_beta"/>
    <property type="match status" value="1"/>
</dbReference>
<dbReference type="PANTHER" id="PTHR21294">
    <property type="entry name" value="ELECTRON TRANSFER FLAVOPROTEIN BETA-SUBUNIT"/>
    <property type="match status" value="1"/>
</dbReference>
<dbReference type="InterPro" id="IPR033948">
    <property type="entry name" value="ETF_beta_N"/>
</dbReference>
<dbReference type="PIRSF" id="PIRSF000090">
    <property type="entry name" value="Beta-ETF"/>
    <property type="match status" value="1"/>
</dbReference>
<comment type="caution">
    <text evidence="3">The sequence shown here is derived from an EMBL/GenBank/DDBJ whole genome shotgun (WGS) entry which is preliminary data.</text>
</comment>
<evidence type="ECO:0000256" key="1">
    <source>
        <dbReference type="ARBA" id="ARBA00042002"/>
    </source>
</evidence>
<proteinExistence type="predicted"/>
<name>A0A133PJN0_9FIRM</name>
<dbReference type="EMBL" id="LRQE01000041">
    <property type="protein sequence ID" value="KXA28730.1"/>
    <property type="molecule type" value="Genomic_DNA"/>
</dbReference>
<evidence type="ECO:0000313" key="4">
    <source>
        <dbReference type="Proteomes" id="UP000070174"/>
    </source>
</evidence>
<dbReference type="AlphaFoldDB" id="A0A133PJN0"/>
<evidence type="ECO:0000259" key="2">
    <source>
        <dbReference type="SMART" id="SM00893"/>
    </source>
</evidence>
<dbReference type="SMART" id="SM00893">
    <property type="entry name" value="ETF"/>
    <property type="match status" value="1"/>
</dbReference>
<sequence length="280" mass="30715">MGYYIDIWNKILGGTMKILLLMKIVPDTTNAKIDPETKNLKRDGIKTVINPSDLCGLKFALNVTEQVEEDVQIDVLTMGPPDSDKYLRECIQMGAEEAYLLEGLEFKGSDTFATSYALSEAIKHIGDYDIIFTGDQTMDGDTGQVGPQIAERLSMNQVTYISDINYKGGEFEVKRKTADGTETVSLKTPFVASALKGSVNKPSKFALKRSSIAKEKEIHDLTAEKLGLDLDKIGQKGSLTVVKDLSAPDKNETGRIIDEGSADKNIEAIIKIIEDSKVLV</sequence>
<evidence type="ECO:0000313" key="3">
    <source>
        <dbReference type="EMBL" id="KXA28730.1"/>
    </source>
</evidence>
<accession>A0A133PJN0</accession>
<dbReference type="Proteomes" id="UP000070174">
    <property type="component" value="Unassembled WGS sequence"/>
</dbReference>
<dbReference type="PATRIC" id="fig|54005.3.peg.1687"/>
<protein>
    <recommendedName>
        <fullName evidence="1">Electron transfer flavoprotein small subunit</fullName>
    </recommendedName>
</protein>
<dbReference type="Pfam" id="PF01012">
    <property type="entry name" value="ETF"/>
    <property type="match status" value="1"/>
</dbReference>
<reference evidence="3 4" key="1">
    <citation type="submission" date="2016-01" db="EMBL/GenBank/DDBJ databases">
        <authorList>
            <person name="Oliw E.H."/>
        </authorList>
    </citation>
    <scope>NUCLEOTIDE SEQUENCE [LARGE SCALE GENOMIC DNA]</scope>
    <source>
        <strain evidence="3 4">CMW7756A</strain>
    </source>
</reference>
<dbReference type="InterPro" id="IPR014730">
    <property type="entry name" value="ETF_a/b_N"/>
</dbReference>
<organism evidence="3">
    <name type="scientific">Peptoniphilus harei</name>
    <dbReference type="NCBI Taxonomy" id="54005"/>
    <lineage>
        <taxon>Bacteria</taxon>
        <taxon>Bacillati</taxon>
        <taxon>Bacillota</taxon>
        <taxon>Tissierellia</taxon>
        <taxon>Tissierellales</taxon>
        <taxon>Peptoniphilaceae</taxon>
        <taxon>Peptoniphilus</taxon>
    </lineage>
</organism>